<dbReference type="GeneID" id="6870706"/>
<protein>
    <submittedName>
        <fullName evidence="1">Uncharacterized protein</fullName>
    </submittedName>
</protein>
<keyword evidence="2" id="KW-1185">Reference proteome</keyword>
<proteinExistence type="predicted"/>
<dbReference type="RefSeq" id="YP_002213691.1">
    <property type="nucleotide sequence ID" value="NC_011201.1"/>
</dbReference>
<name>B5BTT8_9CAUD</name>
<organism evidence="1 2">
    <name type="scientific">Ralstonia phage RSB1</name>
    <dbReference type="NCBI Taxonomy" id="551790"/>
    <lineage>
        <taxon>Viruses</taxon>
        <taxon>Duplodnaviria</taxon>
        <taxon>Heunggongvirae</taxon>
        <taxon>Uroviricota</taxon>
        <taxon>Caudoviricetes</taxon>
        <taxon>Autographivirales</taxon>
        <taxon>Autonotataviridae</taxon>
        <taxon>Okabevirinae</taxon>
        <taxon>Higashivirus</taxon>
        <taxon>Higashivirus RSB1</taxon>
    </lineage>
</organism>
<dbReference type="Proteomes" id="UP000001854">
    <property type="component" value="Segment"/>
</dbReference>
<dbReference type="OrthoDB" id="10091at10239"/>
<dbReference type="EMBL" id="AB451219">
    <property type="protein sequence ID" value="BAG70360.1"/>
    <property type="molecule type" value="Genomic_DNA"/>
</dbReference>
<reference evidence="1 2" key="1">
    <citation type="journal article" date="2009" name="J. Bacteriol.">
        <title>Genomic characterization of Ralstonia solanacearum phage phiRSB1, a T7-like wide-host-range phage.</title>
        <authorList>
            <person name="Kawasaki T."/>
            <person name="Shimizu M."/>
            <person name="Satsuma H."/>
            <person name="Fujiwara A."/>
            <person name="Fujie M."/>
            <person name="Usami S."/>
            <person name="Yamada T."/>
        </authorList>
    </citation>
    <scope>NUCLEOTIDE SEQUENCE [LARGE SCALE GENOMIC DNA]</scope>
</reference>
<evidence type="ECO:0000313" key="1">
    <source>
        <dbReference type="EMBL" id="BAG70360.1"/>
    </source>
</evidence>
<sequence>MVSGLDTGDDDMATKPKKEATLSLIVGAALIGKEIDSIKTAAAKLDTRIHVAALSVASHAHEHGDVTLAQKLVEALGKGMRRNALLAWLVKFGPFAPSEDGKSVVHAKGTEFDLESAKARPWYDFKQEPAFRPFDLDAMLEKLVENATKALNDKEHPDAHNVNAAKLERIKALIAGDL</sequence>
<dbReference type="KEGG" id="vg:6870706"/>
<accession>B5BTT8</accession>
<evidence type="ECO:0000313" key="2">
    <source>
        <dbReference type="Proteomes" id="UP000001854"/>
    </source>
</evidence>